<dbReference type="SUPFAM" id="SSF56796">
    <property type="entry name" value="Dehydroquinate synthase-like"/>
    <property type="match status" value="1"/>
</dbReference>
<dbReference type="PROSITE" id="PS00913">
    <property type="entry name" value="ADH_IRON_1"/>
    <property type="match status" value="1"/>
</dbReference>
<dbReference type="PANTHER" id="PTHR11496:SF102">
    <property type="entry name" value="ALCOHOL DEHYDROGENASE 4"/>
    <property type="match status" value="1"/>
</dbReference>
<feature type="domain" description="Fe-containing alcohol dehydrogenase-like C-terminal" evidence="5">
    <location>
        <begin position="188"/>
        <end position="385"/>
    </location>
</feature>
<protein>
    <submittedName>
        <fullName evidence="6">Alcohol dehydrogenase/1,3-propanediol dehydrogenase</fullName>
        <ecNumber evidence="6">1.1.1.1</ecNumber>
        <ecNumber evidence="6">1.1.1.202</ecNumber>
    </submittedName>
</protein>
<dbReference type="CDD" id="cd08194">
    <property type="entry name" value="Fe-ADH-like"/>
    <property type="match status" value="1"/>
</dbReference>
<keyword evidence="2 6" id="KW-0560">Oxidoreductase</keyword>
<dbReference type="Pfam" id="PF00465">
    <property type="entry name" value="Fe-ADH"/>
    <property type="match status" value="1"/>
</dbReference>
<evidence type="ECO:0000259" key="4">
    <source>
        <dbReference type="Pfam" id="PF00465"/>
    </source>
</evidence>
<feature type="domain" description="Alcohol dehydrogenase iron-type/glycerol dehydrogenase GldA" evidence="4">
    <location>
        <begin position="9"/>
        <end position="177"/>
    </location>
</feature>
<evidence type="ECO:0000313" key="6">
    <source>
        <dbReference type="EMBL" id="MBM7632894.1"/>
    </source>
</evidence>
<evidence type="ECO:0000259" key="5">
    <source>
        <dbReference type="Pfam" id="PF25137"/>
    </source>
</evidence>
<sequence length="399" mass="43841">MVKRIVHLPQIIHYGKDSFLGVGEEANKLGSKALIVSDRIMEQLGNVQQLHDHLHSADVSYVDYLGVETEPKDTYVDEALQLLRAEQCDHVIALGGGSCIDTAKAVAVLATNTGRIHDYMNQKKLATVKPLPLITVPTTGGTGSEATDVTVITDTKEDIKMMIKQQAFMPLVAIVDPVLTVSTPKSVTAATGVDALTHAIESLISRKAQPFTRTLSLQAIELLYANIREAYHNGDNLEARDQMIYGSMLAGMAFSNASTCLVHGMSRPLGAVFHVPHGVSNAMLLPIILEYTKVDCQEDLATIARMINKDVKDESDEELSNWLVEEIEHLCEELEIPTLSGWGIDREAFELVKEKMAEDALISGSPATNPKVPTKEEIVELYDQLMNYSYTKRSETHAN</sequence>
<keyword evidence="7" id="KW-1185">Reference proteome</keyword>
<dbReference type="InterPro" id="IPR056798">
    <property type="entry name" value="ADH_Fe_C"/>
</dbReference>
<keyword evidence="3" id="KW-0520">NAD</keyword>
<dbReference type="Pfam" id="PF25137">
    <property type="entry name" value="ADH_Fe_C"/>
    <property type="match status" value="1"/>
</dbReference>
<dbReference type="InterPro" id="IPR039697">
    <property type="entry name" value="Alcohol_dehydrogenase_Fe"/>
</dbReference>
<evidence type="ECO:0000313" key="7">
    <source>
        <dbReference type="Proteomes" id="UP000741863"/>
    </source>
</evidence>
<dbReference type="EC" id="1.1.1.202" evidence="6"/>
<dbReference type="Gene3D" id="1.20.1090.10">
    <property type="entry name" value="Dehydroquinate synthase-like - alpha domain"/>
    <property type="match status" value="1"/>
</dbReference>
<dbReference type="Gene3D" id="3.40.50.1970">
    <property type="match status" value="1"/>
</dbReference>
<dbReference type="InterPro" id="IPR018211">
    <property type="entry name" value="ADH_Fe_CS"/>
</dbReference>
<dbReference type="InterPro" id="IPR001670">
    <property type="entry name" value="ADH_Fe/GldA"/>
</dbReference>
<dbReference type="GO" id="GO:0004022">
    <property type="term" value="F:alcohol dehydrogenase (NAD+) activity"/>
    <property type="evidence" value="ECO:0007669"/>
    <property type="project" value="UniProtKB-EC"/>
</dbReference>
<proteinExistence type="inferred from homology"/>
<comment type="caution">
    <text evidence="6">The sequence shown here is derived from an EMBL/GenBank/DDBJ whole genome shotgun (WGS) entry which is preliminary data.</text>
</comment>
<organism evidence="6 7">
    <name type="scientific">Geomicrobium sediminis</name>
    <dbReference type="NCBI Taxonomy" id="1347788"/>
    <lineage>
        <taxon>Bacteria</taxon>
        <taxon>Bacillati</taxon>
        <taxon>Bacillota</taxon>
        <taxon>Bacilli</taxon>
        <taxon>Bacillales</taxon>
        <taxon>Geomicrobium</taxon>
    </lineage>
</organism>
<evidence type="ECO:0000256" key="3">
    <source>
        <dbReference type="ARBA" id="ARBA00023027"/>
    </source>
</evidence>
<evidence type="ECO:0000256" key="1">
    <source>
        <dbReference type="ARBA" id="ARBA00007358"/>
    </source>
</evidence>
<dbReference type="EC" id="1.1.1.1" evidence="6"/>
<evidence type="ECO:0000256" key="2">
    <source>
        <dbReference type="ARBA" id="ARBA00023002"/>
    </source>
</evidence>
<gene>
    <name evidence="6" type="ORF">JOD17_001988</name>
</gene>
<dbReference type="GO" id="GO:0047516">
    <property type="term" value="F:1,3-propanediol dehydrogenase activity"/>
    <property type="evidence" value="ECO:0007669"/>
    <property type="project" value="UniProtKB-EC"/>
</dbReference>
<name>A0ABS2PC45_9BACL</name>
<dbReference type="EMBL" id="JAFBEC010000005">
    <property type="protein sequence ID" value="MBM7632894.1"/>
    <property type="molecule type" value="Genomic_DNA"/>
</dbReference>
<dbReference type="RefSeq" id="WP_239575408.1">
    <property type="nucleotide sequence ID" value="NZ_JAFBEC010000005.1"/>
</dbReference>
<dbReference type="PANTHER" id="PTHR11496">
    <property type="entry name" value="ALCOHOL DEHYDROGENASE"/>
    <property type="match status" value="1"/>
</dbReference>
<comment type="similarity">
    <text evidence="1">Belongs to the iron-containing alcohol dehydrogenase family.</text>
</comment>
<dbReference type="Proteomes" id="UP000741863">
    <property type="component" value="Unassembled WGS sequence"/>
</dbReference>
<reference evidence="6 7" key="1">
    <citation type="submission" date="2021-01" db="EMBL/GenBank/DDBJ databases">
        <title>Genomic Encyclopedia of Type Strains, Phase IV (KMG-IV): sequencing the most valuable type-strain genomes for metagenomic binning, comparative biology and taxonomic classification.</title>
        <authorList>
            <person name="Goeker M."/>
        </authorList>
    </citation>
    <scope>NUCLEOTIDE SEQUENCE [LARGE SCALE GENOMIC DNA]</scope>
    <source>
        <strain evidence="6 7">DSM 25540</strain>
    </source>
</reference>
<accession>A0ABS2PC45</accession>